<accession>A0A3L6T047</accession>
<dbReference type="InterPro" id="IPR024788">
    <property type="entry name" value="Malectin-like_Carb-bd_dom"/>
</dbReference>
<feature type="domain" description="Malectin-like" evidence="3">
    <location>
        <begin position="38"/>
        <end position="384"/>
    </location>
</feature>
<protein>
    <submittedName>
        <fullName evidence="4">LRR receptor-like serine/threonine-protein kinase</fullName>
    </submittedName>
</protein>
<dbReference type="EMBL" id="PQIB02000003">
    <property type="protein sequence ID" value="RLN29316.1"/>
    <property type="molecule type" value="Genomic_DNA"/>
</dbReference>
<proteinExistence type="predicted"/>
<keyword evidence="5" id="KW-1185">Reference proteome</keyword>
<organism evidence="4 5">
    <name type="scientific">Panicum miliaceum</name>
    <name type="common">Proso millet</name>
    <name type="synonym">Broomcorn millet</name>
    <dbReference type="NCBI Taxonomy" id="4540"/>
    <lineage>
        <taxon>Eukaryota</taxon>
        <taxon>Viridiplantae</taxon>
        <taxon>Streptophyta</taxon>
        <taxon>Embryophyta</taxon>
        <taxon>Tracheophyta</taxon>
        <taxon>Spermatophyta</taxon>
        <taxon>Magnoliopsida</taxon>
        <taxon>Liliopsida</taxon>
        <taxon>Poales</taxon>
        <taxon>Poaceae</taxon>
        <taxon>PACMAD clade</taxon>
        <taxon>Panicoideae</taxon>
        <taxon>Panicodae</taxon>
        <taxon>Paniceae</taxon>
        <taxon>Panicinae</taxon>
        <taxon>Panicum</taxon>
        <taxon>Panicum sect. Panicum</taxon>
    </lineage>
</organism>
<feature type="chain" id="PRO_5018148116" evidence="2">
    <location>
        <begin position="28"/>
        <end position="439"/>
    </location>
</feature>
<evidence type="ECO:0000313" key="5">
    <source>
        <dbReference type="Proteomes" id="UP000275267"/>
    </source>
</evidence>
<evidence type="ECO:0000259" key="3">
    <source>
        <dbReference type="Pfam" id="PF12819"/>
    </source>
</evidence>
<sequence>MAAAPILLLLCFVAVSVSPELAARAHGQQVDALGFISIDCGIPEGAAYADQSTRGLRYVSDAGFTDAGLNTGVNPPYNIAGLADRYLTARYFPGGGGARSCYTLRPVAPGGRYLVRAGFYYGNYDGLDRPPAFDLHVGVNRWVTVNVTTAGAVYIFEAVAVAPADFLQVCLVDRGLGTPFISGLDLRPLQDDMYPEATVNQSLALLNFRRPAATYSFNRYHFWRPTSTYRVFRYPFDPYDRLWQSFGDTDTWTNITTSTAVDFSNISSFHMPSKILWSAATPVNGTRIDFTWNSDSSINNDNTSYLLMLYFAEVQRLSSNALRRFDILVDNVAWNSSKGYSPKYLSAELVKRTVQGSSQHTVSLVATPDATLPPILNAFEIYTVLPVTELATNDGDGICFGTSALLEMLSASCIHLQRIVFIGLGTFWLQANRVHNFLH</sequence>
<evidence type="ECO:0000256" key="2">
    <source>
        <dbReference type="SAM" id="SignalP"/>
    </source>
</evidence>
<dbReference type="PANTHER" id="PTHR45631">
    <property type="entry name" value="OS07G0107800 PROTEIN-RELATED"/>
    <property type="match status" value="1"/>
</dbReference>
<dbReference type="Pfam" id="PF12819">
    <property type="entry name" value="Malectin_like"/>
    <property type="match status" value="1"/>
</dbReference>
<feature type="signal peptide" evidence="2">
    <location>
        <begin position="1"/>
        <end position="27"/>
    </location>
</feature>
<gene>
    <name evidence="4" type="ORF">C2845_PM05G14500</name>
</gene>
<dbReference type="OrthoDB" id="1429720at2759"/>
<dbReference type="PANTHER" id="PTHR45631:SF8">
    <property type="entry name" value="OS12G0567500 PROTEIN"/>
    <property type="match status" value="1"/>
</dbReference>
<dbReference type="GO" id="GO:0016020">
    <property type="term" value="C:membrane"/>
    <property type="evidence" value="ECO:0007669"/>
    <property type="project" value="UniProtKB-SubCell"/>
</dbReference>
<name>A0A3L6T047_PANMI</name>
<dbReference type="STRING" id="4540.A0A3L6T047"/>
<evidence type="ECO:0000313" key="4">
    <source>
        <dbReference type="EMBL" id="RLN29316.1"/>
    </source>
</evidence>
<dbReference type="GO" id="GO:0016301">
    <property type="term" value="F:kinase activity"/>
    <property type="evidence" value="ECO:0007669"/>
    <property type="project" value="UniProtKB-KW"/>
</dbReference>
<keyword evidence="2" id="KW-0732">Signal</keyword>
<evidence type="ECO:0000256" key="1">
    <source>
        <dbReference type="ARBA" id="ARBA00004167"/>
    </source>
</evidence>
<comment type="subcellular location">
    <subcellularLocation>
        <location evidence="1">Membrane</location>
        <topology evidence="1">Single-pass membrane protein</topology>
    </subcellularLocation>
</comment>
<dbReference type="Proteomes" id="UP000275267">
    <property type="component" value="Unassembled WGS sequence"/>
</dbReference>
<reference evidence="5" key="1">
    <citation type="journal article" date="2019" name="Nat. Commun.">
        <title>The genome of broomcorn millet.</title>
        <authorList>
            <person name="Zou C."/>
            <person name="Miki D."/>
            <person name="Li D."/>
            <person name="Tang Q."/>
            <person name="Xiao L."/>
            <person name="Rajput S."/>
            <person name="Deng P."/>
            <person name="Jia W."/>
            <person name="Huang R."/>
            <person name="Zhang M."/>
            <person name="Sun Y."/>
            <person name="Hu J."/>
            <person name="Fu X."/>
            <person name="Schnable P.S."/>
            <person name="Li F."/>
            <person name="Zhang H."/>
            <person name="Feng B."/>
            <person name="Zhu X."/>
            <person name="Liu R."/>
            <person name="Schnable J.C."/>
            <person name="Zhu J.-K."/>
            <person name="Zhang H."/>
        </authorList>
    </citation>
    <scope>NUCLEOTIDE SEQUENCE [LARGE SCALE GENOMIC DNA]</scope>
</reference>
<dbReference type="AlphaFoldDB" id="A0A3L6T047"/>
<comment type="caution">
    <text evidence="4">The sequence shown here is derived from an EMBL/GenBank/DDBJ whole genome shotgun (WGS) entry which is preliminary data.</text>
</comment>